<keyword evidence="1" id="KW-1133">Transmembrane helix</keyword>
<dbReference type="Proteomes" id="UP000033572">
    <property type="component" value="Unassembled WGS sequence"/>
</dbReference>
<dbReference type="AlphaFoldDB" id="A0A0F0KBH1"/>
<gene>
    <name evidence="2" type="ORF">RN50_02833</name>
</gene>
<reference evidence="2 3" key="1">
    <citation type="submission" date="2015-02" db="EMBL/GenBank/DDBJ databases">
        <title>Draft genome sequences of ten Microbacterium spp. with emphasis on heavy metal contaminated environments.</title>
        <authorList>
            <person name="Corretto E."/>
        </authorList>
    </citation>
    <scope>NUCLEOTIDE SEQUENCE [LARGE SCALE GENOMIC DNA]</scope>
    <source>
        <strain evidence="2 3">DSM 12966</strain>
    </source>
</reference>
<organism evidence="2 3">
    <name type="scientific">Microbacterium foliorum</name>
    <dbReference type="NCBI Taxonomy" id="104336"/>
    <lineage>
        <taxon>Bacteria</taxon>
        <taxon>Bacillati</taxon>
        <taxon>Actinomycetota</taxon>
        <taxon>Actinomycetes</taxon>
        <taxon>Micrococcales</taxon>
        <taxon>Microbacteriaceae</taxon>
        <taxon>Microbacterium</taxon>
    </lineage>
</organism>
<dbReference type="EMBL" id="JYIU01000046">
    <property type="protein sequence ID" value="KJL17734.1"/>
    <property type="molecule type" value="Genomic_DNA"/>
</dbReference>
<dbReference type="GeneID" id="94444341"/>
<evidence type="ECO:0000313" key="3">
    <source>
        <dbReference type="Proteomes" id="UP000033572"/>
    </source>
</evidence>
<feature type="transmembrane region" description="Helical" evidence="1">
    <location>
        <begin position="12"/>
        <end position="37"/>
    </location>
</feature>
<evidence type="ECO:0000256" key="1">
    <source>
        <dbReference type="SAM" id="Phobius"/>
    </source>
</evidence>
<protein>
    <submittedName>
        <fullName evidence="2">Uncharacterized protein</fullName>
    </submittedName>
</protein>
<feature type="transmembrane region" description="Helical" evidence="1">
    <location>
        <begin position="88"/>
        <end position="111"/>
    </location>
</feature>
<name>A0A0F0KBH1_9MICO</name>
<accession>A0A0F0KBH1</accession>
<keyword evidence="1" id="KW-0812">Transmembrane</keyword>
<evidence type="ECO:0000313" key="2">
    <source>
        <dbReference type="EMBL" id="KJL17734.1"/>
    </source>
</evidence>
<keyword evidence="3" id="KW-1185">Reference proteome</keyword>
<sequence length="123" mass="13099">MAGSQGEGQIAPLILGLAAVITGLIGTFWIGMAGLVWRPWEFGTTYHWEGSESPLGVTVGLFFFAIAAGLLLWLVVRGIWTWRKRSIAARALVVVMPLVAIALVLAGWAVLLSPGASQPTWGL</sequence>
<proteinExistence type="predicted"/>
<dbReference type="PATRIC" id="fig|104336.4.peg.2874"/>
<keyword evidence="1" id="KW-0472">Membrane</keyword>
<comment type="caution">
    <text evidence="2">The sequence shown here is derived from an EMBL/GenBank/DDBJ whole genome shotgun (WGS) entry which is preliminary data.</text>
</comment>
<feature type="transmembrane region" description="Helical" evidence="1">
    <location>
        <begin position="57"/>
        <end position="76"/>
    </location>
</feature>
<dbReference type="RefSeq" id="WP_156149315.1">
    <property type="nucleotide sequence ID" value="NZ_CP031425.1"/>
</dbReference>